<dbReference type="EMBL" id="JACGWN010000001">
    <property type="protein sequence ID" value="KAL0462758.1"/>
    <property type="molecule type" value="Genomic_DNA"/>
</dbReference>
<gene>
    <name evidence="2" type="ORF">Slati_0163400</name>
</gene>
<reference evidence="2" key="1">
    <citation type="submission" date="2020-06" db="EMBL/GenBank/DDBJ databases">
        <authorList>
            <person name="Li T."/>
            <person name="Hu X."/>
            <person name="Zhang T."/>
            <person name="Song X."/>
            <person name="Zhang H."/>
            <person name="Dai N."/>
            <person name="Sheng W."/>
            <person name="Hou X."/>
            <person name="Wei L."/>
        </authorList>
    </citation>
    <scope>NUCLEOTIDE SEQUENCE</scope>
    <source>
        <strain evidence="2">KEN1</strain>
        <tissue evidence="2">Leaf</tissue>
    </source>
</reference>
<reference evidence="2" key="2">
    <citation type="journal article" date="2024" name="Plant">
        <title>Genomic evolution and insights into agronomic trait innovations of Sesamum species.</title>
        <authorList>
            <person name="Miao H."/>
            <person name="Wang L."/>
            <person name="Qu L."/>
            <person name="Liu H."/>
            <person name="Sun Y."/>
            <person name="Le M."/>
            <person name="Wang Q."/>
            <person name="Wei S."/>
            <person name="Zheng Y."/>
            <person name="Lin W."/>
            <person name="Duan Y."/>
            <person name="Cao H."/>
            <person name="Xiong S."/>
            <person name="Wang X."/>
            <person name="Wei L."/>
            <person name="Li C."/>
            <person name="Ma Q."/>
            <person name="Ju M."/>
            <person name="Zhao R."/>
            <person name="Li G."/>
            <person name="Mu C."/>
            <person name="Tian Q."/>
            <person name="Mei H."/>
            <person name="Zhang T."/>
            <person name="Gao T."/>
            <person name="Zhang H."/>
        </authorList>
    </citation>
    <scope>NUCLEOTIDE SEQUENCE</scope>
    <source>
        <strain evidence="2">KEN1</strain>
    </source>
</reference>
<dbReference type="AlphaFoldDB" id="A0AAW2YAC8"/>
<accession>A0AAW2YAC8</accession>
<comment type="caution">
    <text evidence="2">The sequence shown here is derived from an EMBL/GenBank/DDBJ whole genome shotgun (WGS) entry which is preliminary data.</text>
</comment>
<proteinExistence type="predicted"/>
<evidence type="ECO:0000256" key="1">
    <source>
        <dbReference type="SAM" id="MobiDB-lite"/>
    </source>
</evidence>
<protein>
    <submittedName>
        <fullName evidence="2">Uncharacterized protein</fullName>
    </submittedName>
</protein>
<evidence type="ECO:0000313" key="2">
    <source>
        <dbReference type="EMBL" id="KAL0462758.1"/>
    </source>
</evidence>
<name>A0AAW2YAC8_9LAMI</name>
<feature type="region of interest" description="Disordered" evidence="1">
    <location>
        <begin position="122"/>
        <end position="141"/>
    </location>
</feature>
<organism evidence="2">
    <name type="scientific">Sesamum latifolium</name>
    <dbReference type="NCBI Taxonomy" id="2727402"/>
    <lineage>
        <taxon>Eukaryota</taxon>
        <taxon>Viridiplantae</taxon>
        <taxon>Streptophyta</taxon>
        <taxon>Embryophyta</taxon>
        <taxon>Tracheophyta</taxon>
        <taxon>Spermatophyta</taxon>
        <taxon>Magnoliopsida</taxon>
        <taxon>eudicotyledons</taxon>
        <taxon>Gunneridae</taxon>
        <taxon>Pentapetalae</taxon>
        <taxon>asterids</taxon>
        <taxon>lamiids</taxon>
        <taxon>Lamiales</taxon>
        <taxon>Pedaliaceae</taxon>
        <taxon>Sesamum</taxon>
    </lineage>
</organism>
<feature type="region of interest" description="Disordered" evidence="1">
    <location>
        <begin position="1"/>
        <end position="24"/>
    </location>
</feature>
<sequence>MSWEGGCSPPIQLEAVPRAGRGRGRSPFQLEVLPRAGRGVSPPLLFQLEAVPRVGRRGAPPLASLSGRPRLASLPLCVSATISERADASFDGKGHPHPASVLRRSACARNIRLMSIAHSVHRRPTPSSWPSCMRRPSRTAS</sequence>